<sequence length="169" mass="17759">MTEIPDIPSRLTYTSTASWSTPTPTDPSSSSSHSGKEFSSDCEKFVIASQGSSDYITARTPSSEASFKSLPSIPSEYTTASESLSLTRLYLNLALSLALSPRLRTLLQNFVPASLRQFPAKKRSAPPSAPPSEASSQVPSIVTSSPASLPPPPSTAPPSVTERAVSSPS</sequence>
<evidence type="ECO:0000313" key="2">
    <source>
        <dbReference type="EMBL" id="KAJ3831944.1"/>
    </source>
</evidence>
<dbReference type="AlphaFoldDB" id="A0AA38U402"/>
<dbReference type="EMBL" id="MU807147">
    <property type="protein sequence ID" value="KAJ3831944.1"/>
    <property type="molecule type" value="Genomic_DNA"/>
</dbReference>
<evidence type="ECO:0000313" key="3">
    <source>
        <dbReference type="Proteomes" id="UP001163846"/>
    </source>
</evidence>
<feature type="compositionally biased region" description="Low complexity" evidence="1">
    <location>
        <begin position="12"/>
        <end position="33"/>
    </location>
</feature>
<feature type="region of interest" description="Disordered" evidence="1">
    <location>
        <begin position="119"/>
        <end position="169"/>
    </location>
</feature>
<comment type="caution">
    <text evidence="2">The sequence shown here is derived from an EMBL/GenBank/DDBJ whole genome shotgun (WGS) entry which is preliminary data.</text>
</comment>
<protein>
    <submittedName>
        <fullName evidence="2">Uncharacterized protein</fullName>
    </submittedName>
</protein>
<feature type="compositionally biased region" description="Low complexity" evidence="1">
    <location>
        <begin position="131"/>
        <end position="147"/>
    </location>
</feature>
<evidence type="ECO:0000256" key="1">
    <source>
        <dbReference type="SAM" id="MobiDB-lite"/>
    </source>
</evidence>
<reference evidence="2" key="1">
    <citation type="submission" date="2022-08" db="EMBL/GenBank/DDBJ databases">
        <authorList>
            <consortium name="DOE Joint Genome Institute"/>
            <person name="Min B."/>
            <person name="Riley R."/>
            <person name="Sierra-Patev S."/>
            <person name="Naranjo-Ortiz M."/>
            <person name="Looney B."/>
            <person name="Konkel Z."/>
            <person name="Slot J.C."/>
            <person name="Sakamoto Y."/>
            <person name="Steenwyk J.L."/>
            <person name="Rokas A."/>
            <person name="Carro J."/>
            <person name="Camarero S."/>
            <person name="Ferreira P."/>
            <person name="Molpeceres G."/>
            <person name="Ruiz-Duenas F.J."/>
            <person name="Serrano A."/>
            <person name="Henrissat B."/>
            <person name="Drula E."/>
            <person name="Hughes K.W."/>
            <person name="Mata J.L."/>
            <person name="Ishikawa N.K."/>
            <person name="Vargas-Isla R."/>
            <person name="Ushijima S."/>
            <person name="Smith C.A."/>
            <person name="Ahrendt S."/>
            <person name="Andreopoulos W."/>
            <person name="He G."/>
            <person name="Labutti K."/>
            <person name="Lipzen A."/>
            <person name="Ng V."/>
            <person name="Sandor L."/>
            <person name="Barry K."/>
            <person name="Martinez A.T."/>
            <person name="Xiao Y."/>
            <person name="Gibbons J.G."/>
            <person name="Terashima K."/>
            <person name="Hibbett D.S."/>
            <person name="Grigoriev I.V."/>
        </authorList>
    </citation>
    <scope>NUCLEOTIDE SEQUENCE</scope>
    <source>
        <strain evidence="2">TFB9207</strain>
    </source>
</reference>
<feature type="region of interest" description="Disordered" evidence="1">
    <location>
        <begin position="1"/>
        <end position="37"/>
    </location>
</feature>
<gene>
    <name evidence="2" type="ORF">F5878DRAFT_667023</name>
</gene>
<proteinExistence type="predicted"/>
<organism evidence="2 3">
    <name type="scientific">Lentinula raphanica</name>
    <dbReference type="NCBI Taxonomy" id="153919"/>
    <lineage>
        <taxon>Eukaryota</taxon>
        <taxon>Fungi</taxon>
        <taxon>Dikarya</taxon>
        <taxon>Basidiomycota</taxon>
        <taxon>Agaricomycotina</taxon>
        <taxon>Agaricomycetes</taxon>
        <taxon>Agaricomycetidae</taxon>
        <taxon>Agaricales</taxon>
        <taxon>Marasmiineae</taxon>
        <taxon>Omphalotaceae</taxon>
        <taxon>Lentinula</taxon>
    </lineage>
</organism>
<name>A0AA38U402_9AGAR</name>
<accession>A0AA38U402</accession>
<keyword evidence="3" id="KW-1185">Reference proteome</keyword>
<dbReference type="Proteomes" id="UP001163846">
    <property type="component" value="Unassembled WGS sequence"/>
</dbReference>